<dbReference type="InterPro" id="IPR019163">
    <property type="entry name" value="THO_Thoc5"/>
</dbReference>
<dbReference type="Proteomes" id="UP000318571">
    <property type="component" value="Chromosome 6"/>
</dbReference>
<evidence type="ECO:0000256" key="20">
    <source>
        <dbReference type="SAM" id="MobiDB-lite"/>
    </source>
</evidence>
<dbReference type="InterPro" id="IPR001173">
    <property type="entry name" value="Glyco_trans_2-like"/>
</dbReference>
<proteinExistence type="inferred from homology"/>
<dbReference type="AlphaFoldDB" id="A0A553PP42"/>
<organism evidence="22 23">
    <name type="scientific">Tigriopus californicus</name>
    <name type="common">Marine copepod</name>
    <dbReference type="NCBI Taxonomy" id="6832"/>
    <lineage>
        <taxon>Eukaryota</taxon>
        <taxon>Metazoa</taxon>
        <taxon>Ecdysozoa</taxon>
        <taxon>Arthropoda</taxon>
        <taxon>Crustacea</taxon>
        <taxon>Multicrustacea</taxon>
        <taxon>Hexanauplia</taxon>
        <taxon>Copepoda</taxon>
        <taxon>Harpacticoida</taxon>
        <taxon>Harpacticidae</taxon>
        <taxon>Tigriopus</taxon>
    </lineage>
</organism>
<keyword evidence="15" id="KW-0472">Membrane</keyword>
<evidence type="ECO:0000256" key="6">
    <source>
        <dbReference type="ARBA" id="ARBA00008044"/>
    </source>
</evidence>
<comment type="subcellular location">
    <subcellularLocation>
        <location evidence="3">Golgi apparatus membrane</location>
        <topology evidence="3">Single-pass type II membrane protein</topology>
    </subcellularLocation>
    <subcellularLocation>
        <location evidence="2">Nucleus</location>
    </subcellularLocation>
</comment>
<evidence type="ECO:0000256" key="3">
    <source>
        <dbReference type="ARBA" id="ARBA00004323"/>
    </source>
</evidence>
<comment type="caution">
    <text evidence="22">The sequence shown here is derived from an EMBL/GenBank/DDBJ whole genome shotgun (WGS) entry which is preliminary data.</text>
</comment>
<dbReference type="STRING" id="6832.A0A553PP42"/>
<keyword evidence="10" id="KW-0479">Metal-binding</keyword>
<feature type="non-terminal residue" evidence="22">
    <location>
        <position position="1223"/>
    </location>
</feature>
<dbReference type="CDD" id="cd02510">
    <property type="entry name" value="pp-GalNAc-T"/>
    <property type="match status" value="1"/>
</dbReference>
<evidence type="ECO:0000256" key="1">
    <source>
        <dbReference type="ARBA" id="ARBA00001936"/>
    </source>
</evidence>
<dbReference type="InterPro" id="IPR035992">
    <property type="entry name" value="Ricin_B-like_lectins"/>
</dbReference>
<dbReference type="SUPFAM" id="SSF53448">
    <property type="entry name" value="Nucleotide-diphospho-sugar transferases"/>
    <property type="match status" value="1"/>
</dbReference>
<keyword evidence="12" id="KW-0735">Signal-anchor</keyword>
<dbReference type="Pfam" id="PF00652">
    <property type="entry name" value="Ricin_B_lectin"/>
    <property type="match status" value="1"/>
</dbReference>
<dbReference type="PANTHER" id="PTHR11675">
    <property type="entry name" value="N-ACETYLGALACTOSAMINYLTRANSFERASE"/>
    <property type="match status" value="1"/>
</dbReference>
<accession>A0A553PP42</accession>
<evidence type="ECO:0000256" key="2">
    <source>
        <dbReference type="ARBA" id="ARBA00004123"/>
    </source>
</evidence>
<comment type="similarity">
    <text evidence="6">Belongs to the THOC5 family.</text>
</comment>
<evidence type="ECO:0000256" key="9">
    <source>
        <dbReference type="ARBA" id="ARBA00022692"/>
    </source>
</evidence>
<feature type="domain" description="Ricin B lectin" evidence="21">
    <location>
        <begin position="1085"/>
        <end position="1212"/>
    </location>
</feature>
<comment type="cofactor">
    <cofactor evidence="1">
        <name>Mn(2+)</name>
        <dbReference type="ChEBI" id="CHEBI:29035"/>
    </cofactor>
</comment>
<evidence type="ECO:0000256" key="14">
    <source>
        <dbReference type="ARBA" id="ARBA00023034"/>
    </source>
</evidence>
<keyword evidence="7" id="KW-0328">Glycosyltransferase</keyword>
<keyword evidence="8" id="KW-0808">Transferase</keyword>
<evidence type="ECO:0000256" key="7">
    <source>
        <dbReference type="ARBA" id="ARBA00022676"/>
    </source>
</evidence>
<keyword evidence="18" id="KW-0539">Nucleus</keyword>
<dbReference type="EMBL" id="VCGU01000002">
    <property type="protein sequence ID" value="TRY79454.1"/>
    <property type="molecule type" value="Genomic_DNA"/>
</dbReference>
<keyword evidence="9" id="KW-0812">Transmembrane</keyword>
<comment type="pathway">
    <text evidence="4">Protein modification; protein glycosylation.</text>
</comment>
<dbReference type="PROSITE" id="PS50231">
    <property type="entry name" value="RICIN_B_LECTIN"/>
    <property type="match status" value="1"/>
</dbReference>
<dbReference type="GO" id="GO:0006493">
    <property type="term" value="P:protein O-linked glycosylation"/>
    <property type="evidence" value="ECO:0007669"/>
    <property type="project" value="TreeGrafter"/>
</dbReference>
<dbReference type="GO" id="GO:0004653">
    <property type="term" value="F:polypeptide N-acetylgalactosaminyltransferase activity"/>
    <property type="evidence" value="ECO:0007669"/>
    <property type="project" value="UniProtKB-ARBA"/>
</dbReference>
<dbReference type="FunFam" id="3.90.550.10:FF:000021">
    <property type="entry name" value="Polypeptide N-acetylgalactosaminyltransferase"/>
    <property type="match status" value="1"/>
</dbReference>
<feature type="compositionally biased region" description="Basic and acidic residues" evidence="20">
    <location>
        <begin position="1"/>
        <end position="13"/>
    </location>
</feature>
<keyword evidence="11" id="KW-0430">Lectin</keyword>
<dbReference type="InterPro" id="IPR000772">
    <property type="entry name" value="Ricin_B_lectin"/>
</dbReference>
<keyword evidence="19" id="KW-0175">Coiled coil</keyword>
<keyword evidence="16" id="KW-1015">Disulfide bond</keyword>
<evidence type="ECO:0000256" key="4">
    <source>
        <dbReference type="ARBA" id="ARBA00004922"/>
    </source>
</evidence>
<evidence type="ECO:0000313" key="22">
    <source>
        <dbReference type="EMBL" id="TRY79454.1"/>
    </source>
</evidence>
<dbReference type="GO" id="GO:0030246">
    <property type="term" value="F:carbohydrate binding"/>
    <property type="evidence" value="ECO:0007669"/>
    <property type="project" value="UniProtKB-KW"/>
</dbReference>
<evidence type="ECO:0000256" key="12">
    <source>
        <dbReference type="ARBA" id="ARBA00022968"/>
    </source>
</evidence>
<evidence type="ECO:0000256" key="17">
    <source>
        <dbReference type="ARBA" id="ARBA00023211"/>
    </source>
</evidence>
<reference evidence="22 23" key="1">
    <citation type="journal article" date="2018" name="Nat. Ecol. Evol.">
        <title>Genomic signatures of mitonuclear coevolution across populations of Tigriopus californicus.</title>
        <authorList>
            <person name="Barreto F.S."/>
            <person name="Watson E.T."/>
            <person name="Lima T.G."/>
            <person name="Willett C.S."/>
            <person name="Edmands S."/>
            <person name="Li W."/>
            <person name="Burton R.S."/>
        </authorList>
    </citation>
    <scope>NUCLEOTIDE SEQUENCE [LARGE SCALE GENOMIC DNA]</scope>
    <source>
        <strain evidence="22 23">San Diego</strain>
    </source>
</reference>
<evidence type="ECO:0000256" key="8">
    <source>
        <dbReference type="ARBA" id="ARBA00022679"/>
    </source>
</evidence>
<evidence type="ECO:0000256" key="19">
    <source>
        <dbReference type="SAM" id="Coils"/>
    </source>
</evidence>
<dbReference type="GO" id="GO:0046872">
    <property type="term" value="F:metal ion binding"/>
    <property type="evidence" value="ECO:0007669"/>
    <property type="project" value="UniProtKB-KW"/>
</dbReference>
<name>A0A553PP42_TIGCA</name>
<feature type="region of interest" description="Disordered" evidence="20">
    <location>
        <begin position="1"/>
        <end position="36"/>
    </location>
</feature>
<dbReference type="InterPro" id="IPR045885">
    <property type="entry name" value="GalNAc-T"/>
</dbReference>
<comment type="similarity">
    <text evidence="5">Belongs to the glycosyltransferase 2 family. GalNAc-T subfamily.</text>
</comment>
<dbReference type="Gene3D" id="2.80.10.50">
    <property type="match status" value="1"/>
</dbReference>
<dbReference type="PANTHER" id="PTHR11675:SF133">
    <property type="entry name" value="GLYCOSYLTRANSFERASE 2-LIKE DOMAIN-CONTAINING PROTEIN"/>
    <property type="match status" value="1"/>
</dbReference>
<dbReference type="InterPro" id="IPR029044">
    <property type="entry name" value="Nucleotide-diphossugar_trans"/>
</dbReference>
<evidence type="ECO:0000259" key="21">
    <source>
        <dbReference type="SMART" id="SM00458"/>
    </source>
</evidence>
<evidence type="ECO:0000256" key="13">
    <source>
        <dbReference type="ARBA" id="ARBA00022989"/>
    </source>
</evidence>
<keyword evidence="23" id="KW-1185">Reference proteome</keyword>
<evidence type="ECO:0000256" key="5">
    <source>
        <dbReference type="ARBA" id="ARBA00005680"/>
    </source>
</evidence>
<evidence type="ECO:0000256" key="11">
    <source>
        <dbReference type="ARBA" id="ARBA00022734"/>
    </source>
</evidence>
<protein>
    <recommendedName>
        <fullName evidence="21">Ricin B lectin domain-containing protein</fullName>
    </recommendedName>
</protein>
<dbReference type="GO" id="GO:0005634">
    <property type="term" value="C:nucleus"/>
    <property type="evidence" value="ECO:0007669"/>
    <property type="project" value="UniProtKB-SubCell"/>
</dbReference>
<feature type="coiled-coil region" evidence="19">
    <location>
        <begin position="118"/>
        <end position="152"/>
    </location>
</feature>
<evidence type="ECO:0000256" key="18">
    <source>
        <dbReference type="ARBA" id="ARBA00023242"/>
    </source>
</evidence>
<gene>
    <name evidence="22" type="ORF">TCAL_09789</name>
</gene>
<dbReference type="GO" id="GO:0000139">
    <property type="term" value="C:Golgi membrane"/>
    <property type="evidence" value="ECO:0007669"/>
    <property type="project" value="UniProtKB-SubCell"/>
</dbReference>
<dbReference type="SUPFAM" id="SSF50370">
    <property type="entry name" value="Ricin B-like lectins"/>
    <property type="match status" value="1"/>
</dbReference>
<evidence type="ECO:0000313" key="23">
    <source>
        <dbReference type="Proteomes" id="UP000318571"/>
    </source>
</evidence>
<evidence type="ECO:0000256" key="16">
    <source>
        <dbReference type="ARBA" id="ARBA00023157"/>
    </source>
</evidence>
<keyword evidence="14" id="KW-0333">Golgi apparatus</keyword>
<dbReference type="Gene3D" id="3.90.550.10">
    <property type="entry name" value="Spore Coat Polysaccharide Biosynthesis Protein SpsA, Chain A"/>
    <property type="match status" value="1"/>
</dbReference>
<dbReference type="Pfam" id="PF09766">
    <property type="entry name" value="FmiP_Thoc5"/>
    <property type="match status" value="1"/>
</dbReference>
<feature type="coiled-coil region" evidence="19">
    <location>
        <begin position="208"/>
        <end position="235"/>
    </location>
</feature>
<feature type="compositionally biased region" description="Acidic residues" evidence="20">
    <location>
        <begin position="296"/>
        <end position="311"/>
    </location>
</feature>
<evidence type="ECO:0000256" key="15">
    <source>
        <dbReference type="ARBA" id="ARBA00023136"/>
    </source>
</evidence>
<dbReference type="SMART" id="SM00458">
    <property type="entry name" value="RICIN"/>
    <property type="match status" value="1"/>
</dbReference>
<keyword evidence="13" id="KW-1133">Transmembrane helix</keyword>
<feature type="region of interest" description="Disordered" evidence="20">
    <location>
        <begin position="296"/>
        <end position="331"/>
    </location>
</feature>
<dbReference type="Pfam" id="PF00535">
    <property type="entry name" value="Glycos_transf_2"/>
    <property type="match status" value="1"/>
</dbReference>
<sequence length="1223" mass="140087">MSPIAKEDAAKGDSKKRKVVSSVPSPAPKAPKLTSKAKMYSAINKLEEEQAKTRPSLEDSKLFQGTCDEIRKSLKDILDLKLKKASKTSSADIGEARINASLHFLTLKKLNRLDKFRIRGAREETNLAKQKVDSLNLQLQNLLYELSHLQKEITKCQQFKSKHEDIDLIPVEEFHREAPESIVGAVKDSPANPHQLQLLRLDYENIQRKDMNTALSKLEDAREALEKQIGVKRDKLASLKPQLANILEVTKPVQEYLEMPLTQERDQLALHRHLPHPLFILYETKNFYPKDLQDLENDDIGADESRDDEDEANSKAKRSKKGSSGAKASTKADERLQVLLKTHPLEVDIELYLPDESRNTYVHLNFKYLYNLEIVGVKTTIHLDKDIKSSLGDLELLLPDGLLSHLDGETDSGMESPNPGMDHVLKTLGITSCPPTKLNDVGFPFRWVQLLGGLNFPQKTKDQEDNRERDLHTIRPNQDVAKTRVQGIIHLIRERLEARVALQKQITLLQKAKMIDIALEIPNEVQSWFPLKASSRLRNWTAVNWEQYKLLEVTQHLVQGGAVDENDFFYRLQINREPTATLIALIAIKPDYPNRNPVFCLNLHWKGDSSVKMTFYRALCAGFKKRRPIGQTIFLTSVFWLVFHCFVLQLWVIQEPLPNSNHPVDDEHVHKEQEILVTSENTLWTYKAMNLTFWKPLKKIEDGDRTGPGEGGHPVTITKGIEEEMKKTFHINKFNLIVSNMVALDRFLPDRRLETCINLDIPPLLPQVSIIIAFHNEAWSTLIRTIQSIKDRTPSSLIKEIILVDDGSDQTHLKTQLDSKVAKMNRNNLPVTLIRMNHWGGLIKARLRGSALAKGKVLVFLDSHCECNHGWLEPLLAEIYRNRTNVVCPVIDQINDKTFSYSKSSLSLGGFNWRLIFKWYGIDTKERRRHGDLTAQPIRSPAMAGGLFAIDREYFYHLGAYDEEMEFWGGENVDLSFRIWQCGGTLLIHPCSHVGHVFRSTTPHDWDGGLSGRNLAITRNLVRAVDVWMDEPWRDFYYLANPGARSINPGNLTRRFKLKESLQCKSFSWYMQNIYYQSDWTLEYRFLGYIRNPETDLCWDTKSLKSSSKLQGWPCHGIGGPQTFMQTYEGYIIQDELRVVVNGQGRALNIHEKRFTNPNNRWLHSTDTLQLVHLGLDLCATVDGNTTSTSPVREVLLTICTDANPNQQWELVAHDYGDIKREW</sequence>
<keyword evidence="17" id="KW-0464">Manganese</keyword>
<evidence type="ECO:0000256" key="10">
    <source>
        <dbReference type="ARBA" id="ARBA00022723"/>
    </source>
</evidence>